<evidence type="ECO:0000256" key="14">
    <source>
        <dbReference type="ARBA" id="ARBA00053026"/>
    </source>
</evidence>
<evidence type="ECO:0000256" key="1">
    <source>
        <dbReference type="ARBA" id="ARBA00001974"/>
    </source>
</evidence>
<dbReference type="GO" id="GO:0000719">
    <property type="term" value="P:photoreactive repair"/>
    <property type="evidence" value="ECO:0007669"/>
    <property type="project" value="TreeGrafter"/>
</dbReference>
<evidence type="ECO:0000256" key="9">
    <source>
        <dbReference type="ARBA" id="ARBA00023125"/>
    </source>
</evidence>
<dbReference type="InterPro" id="IPR014729">
    <property type="entry name" value="Rossmann-like_a/b/a_fold"/>
</dbReference>
<comment type="catalytic activity">
    <reaction evidence="13">
        <text>cyclobutadipyrimidine (in DNA) = 2 pyrimidine residues (in DNA).</text>
        <dbReference type="EC" id="4.1.99.3"/>
    </reaction>
</comment>
<dbReference type="EMBL" id="KF900332">
    <property type="protein sequence ID" value="AIE91248.1"/>
    <property type="molecule type" value="Genomic_DNA"/>
</dbReference>
<proteinExistence type="inferred from homology"/>
<dbReference type="InterPro" id="IPR036155">
    <property type="entry name" value="Crypto/Photolyase_N_sf"/>
</dbReference>
<dbReference type="Gene3D" id="1.25.40.80">
    <property type="match status" value="1"/>
</dbReference>
<comment type="similarity">
    <text evidence="2">Belongs to the DNA photolyase class-2 family.</text>
</comment>
<dbReference type="EC" id="4.1.99.3" evidence="3"/>
<dbReference type="FunFam" id="1.10.579.10:FF:000002">
    <property type="entry name" value="Deoxyribodipyrimidine photolyase"/>
    <property type="match status" value="1"/>
</dbReference>
<dbReference type="SUPFAM" id="SSF52425">
    <property type="entry name" value="Cryptochrome/photolyase, N-terminal domain"/>
    <property type="match status" value="1"/>
</dbReference>
<dbReference type="GO" id="GO:0003904">
    <property type="term" value="F:deoxyribodipyrimidine photo-lyase activity"/>
    <property type="evidence" value="ECO:0007669"/>
    <property type="project" value="UniProtKB-EC"/>
</dbReference>
<keyword evidence="10" id="KW-0234">DNA repair</keyword>
<dbReference type="Gene3D" id="1.10.579.10">
    <property type="entry name" value="DNA Cyclobutane Dipyrimidine Photolyase, subunit A, domain 3"/>
    <property type="match status" value="1"/>
</dbReference>
<feature type="domain" description="Photolyase/cryptochrome alpha/beta" evidence="15">
    <location>
        <begin position="23"/>
        <end position="155"/>
    </location>
</feature>
<name>A0A075FJ64_9EURY</name>
<evidence type="ECO:0000256" key="3">
    <source>
        <dbReference type="ARBA" id="ARBA00013149"/>
    </source>
</evidence>
<dbReference type="PANTHER" id="PTHR10211">
    <property type="entry name" value="DEOXYRIBODIPYRIMIDINE PHOTOLYASE"/>
    <property type="match status" value="1"/>
</dbReference>
<evidence type="ECO:0000256" key="11">
    <source>
        <dbReference type="ARBA" id="ARBA00023239"/>
    </source>
</evidence>
<dbReference type="InterPro" id="IPR036134">
    <property type="entry name" value="Crypto/Photolyase_FAD-like_sf"/>
</dbReference>
<dbReference type="SUPFAM" id="SSF48173">
    <property type="entry name" value="Cryptochrome/photolyase FAD-binding domain"/>
    <property type="match status" value="1"/>
</dbReference>
<keyword evidence="8" id="KW-0157">Chromophore</keyword>
<keyword evidence="9" id="KW-0238">DNA-binding</keyword>
<accession>A0A075FJ64</accession>
<evidence type="ECO:0000256" key="4">
    <source>
        <dbReference type="ARBA" id="ARBA00014046"/>
    </source>
</evidence>
<keyword evidence="11 16" id="KW-0456">Lyase</keyword>
<evidence type="ECO:0000256" key="8">
    <source>
        <dbReference type="ARBA" id="ARBA00022991"/>
    </source>
</evidence>
<gene>
    <name evidence="16" type="primary">phrB</name>
</gene>
<dbReference type="AlphaFoldDB" id="A0A075FJ64"/>
<sequence>MGSGSPHSRVRELNHLPINPDGEFVLYWMTACRRFHHNAALERCIQIAVEMGKPVLVVEPASIRHKWSSDRILTFLAQGMVDNLAIFEFHGISYLPWIETHKEPGDGLLRNLSRKSCAVVVDDYPTYLPKFVMDRARETCSVRLEAVDSNGIIPMSWAEDAHLTAYSYRKHVQRSLVDAMFSIPKYNPMDSIKENLMVNPSYLESLFSSIGVEITPYEWLWRLAQGGEIGVEACSPLDIDHSVGPVESMRGGRFEALIRFEKFLQGGLDRYDTGRNDTDDPATSGLSPWIHFGHISSFEIVLAVLDKANWDIGMISFEDTGRGSRSGWWGLPEAYEGFLDQIITWRELGFNFAHYREDHNSIHSIPAWAKKSLNYHANDERLAYTFEEIEQAMTDDEVWNAAQRQLLRTGHIHNYLRMVWGKRILEWAPNPETAAEWMIIINDKWALDGRDPNSYTGIFWVLGRHDRAWGPERPIFGKVRYMSSSNTKKKLRLDNYLAKWAEDAPIPKSTIR</sequence>
<keyword evidence="6" id="KW-0227">DNA damage</keyword>
<organism evidence="16">
    <name type="scientific">uncultured marine group II/III euryarchaeote AD1000_113_C07</name>
    <dbReference type="NCBI Taxonomy" id="1457718"/>
    <lineage>
        <taxon>Archaea</taxon>
        <taxon>Methanobacteriati</taxon>
        <taxon>Methanobacteriota</taxon>
        <taxon>environmental samples</taxon>
    </lineage>
</organism>
<dbReference type="Gene3D" id="3.40.50.620">
    <property type="entry name" value="HUPs"/>
    <property type="match status" value="1"/>
</dbReference>
<dbReference type="InterPro" id="IPR006050">
    <property type="entry name" value="DNA_photolyase_N"/>
</dbReference>
<evidence type="ECO:0000256" key="7">
    <source>
        <dbReference type="ARBA" id="ARBA00022827"/>
    </source>
</evidence>
<evidence type="ECO:0000259" key="15">
    <source>
        <dbReference type="PROSITE" id="PS51645"/>
    </source>
</evidence>
<evidence type="ECO:0000256" key="6">
    <source>
        <dbReference type="ARBA" id="ARBA00022763"/>
    </source>
</evidence>
<evidence type="ECO:0000256" key="5">
    <source>
        <dbReference type="ARBA" id="ARBA00022630"/>
    </source>
</evidence>
<comment type="cofactor">
    <cofactor evidence="1">
        <name>FAD</name>
        <dbReference type="ChEBI" id="CHEBI:57692"/>
    </cofactor>
</comment>
<protein>
    <recommendedName>
        <fullName evidence="4">Deoxyribodipyrimidine photo-lyase</fullName>
        <ecNumber evidence="3">4.1.99.3</ecNumber>
    </recommendedName>
    <alternativeName>
        <fullName evidence="12">DNA photolyase</fullName>
    </alternativeName>
</protein>
<evidence type="ECO:0000256" key="12">
    <source>
        <dbReference type="ARBA" id="ARBA00031671"/>
    </source>
</evidence>
<evidence type="ECO:0000256" key="10">
    <source>
        <dbReference type="ARBA" id="ARBA00023204"/>
    </source>
</evidence>
<evidence type="ECO:0000313" key="16">
    <source>
        <dbReference type="EMBL" id="AIE91248.1"/>
    </source>
</evidence>
<dbReference type="PANTHER" id="PTHR10211:SF0">
    <property type="entry name" value="DEOXYRIBODIPYRIMIDINE PHOTO-LYASE"/>
    <property type="match status" value="1"/>
</dbReference>
<comment type="cofactor">
    <cofactor evidence="14">
        <name>coenzyme F420-(gamma-Glu)n</name>
        <dbReference type="ChEBI" id="CHEBI:133980"/>
    </cofactor>
</comment>
<keyword evidence="7" id="KW-0274">FAD</keyword>
<evidence type="ECO:0000256" key="2">
    <source>
        <dbReference type="ARBA" id="ARBA00006409"/>
    </source>
</evidence>
<dbReference type="PROSITE" id="PS51645">
    <property type="entry name" value="PHR_CRY_ALPHA_BETA"/>
    <property type="match status" value="1"/>
</dbReference>
<reference evidence="16" key="1">
    <citation type="journal article" date="2014" name="Genome Biol. Evol.">
        <title>Pangenome evidence for extensive interdomain horizontal transfer affecting lineage core and shell genes in uncultured planktonic thaumarchaeota and euryarchaeota.</title>
        <authorList>
            <person name="Deschamps P."/>
            <person name="Zivanovic Y."/>
            <person name="Moreira D."/>
            <person name="Rodriguez-Valera F."/>
            <person name="Lopez-Garcia P."/>
        </authorList>
    </citation>
    <scope>NUCLEOTIDE SEQUENCE</scope>
</reference>
<evidence type="ECO:0000256" key="13">
    <source>
        <dbReference type="ARBA" id="ARBA00033999"/>
    </source>
</evidence>
<dbReference type="InterPro" id="IPR052219">
    <property type="entry name" value="Photolyase_Class-2"/>
</dbReference>
<keyword evidence="5" id="KW-0285">Flavoprotein</keyword>
<dbReference type="GO" id="GO:0003677">
    <property type="term" value="F:DNA binding"/>
    <property type="evidence" value="ECO:0007669"/>
    <property type="project" value="UniProtKB-KW"/>
</dbReference>